<comment type="caution">
    <text evidence="6">The sequence shown here is derived from an EMBL/GenBank/DDBJ whole genome shotgun (WGS) entry which is preliminary data.</text>
</comment>
<keyword evidence="4 5" id="KW-0732">Signal</keyword>
<gene>
    <name evidence="6" type="ORF">BBP00_00009315</name>
</gene>
<comment type="function">
    <text evidence="5">Effector that suppresses plant defense responses during pathogen infection.</text>
</comment>
<evidence type="ECO:0000313" key="7">
    <source>
        <dbReference type="Proteomes" id="UP000277300"/>
    </source>
</evidence>
<evidence type="ECO:0000256" key="1">
    <source>
        <dbReference type="ARBA" id="ARBA00004613"/>
    </source>
</evidence>
<sequence>MRPYCVLLLALVFLVTFSNVVSEDTPATAQSLTTFTNVGINKRFLRTTQTTGKEDGGNGSDEERRLNLSSISEKSRRVFERIFEWIVKHLNRWWNPVMASYILTALIKAGDKIKAAKAAKVAKAVEKLKAAENKDKAMFASLLDRMVDPKLVYRDLGLKKLGPRAKESKYFDMYTEYGRLFAQRAQIYA</sequence>
<dbReference type="AlphaFoldDB" id="A0A3F2RCY4"/>
<dbReference type="InterPro" id="IPR031825">
    <property type="entry name" value="RXLR"/>
</dbReference>
<keyword evidence="3 5" id="KW-0964">Secreted</keyword>
<comment type="domain">
    <text evidence="5">The RxLR-dEER motif acts to carry the protein into the host cell cytoplasm through binding to cell surface phosphatidylinositol-3-phosphate.</text>
</comment>
<reference evidence="6 7" key="1">
    <citation type="submission" date="2018-07" db="EMBL/GenBank/DDBJ databases">
        <title>Genome sequencing of oomycete isolates from Chile give support for New Zealand origin for Phytophthora kernoviae and make available the first Nothophytophthora sp. genome.</title>
        <authorList>
            <person name="Studholme D.J."/>
            <person name="Sanfuentes E."/>
            <person name="Panda P."/>
            <person name="Hill R."/>
            <person name="Sambles C."/>
            <person name="Grant M."/>
            <person name="Williams N.M."/>
            <person name="Mcdougal R.L."/>
        </authorList>
    </citation>
    <scope>NUCLEOTIDE SEQUENCE [LARGE SCALE GENOMIC DNA]</scope>
    <source>
        <strain evidence="6">Chile6</strain>
    </source>
</reference>
<organism evidence="6 7">
    <name type="scientific">Phytophthora kernoviae</name>
    <dbReference type="NCBI Taxonomy" id="325452"/>
    <lineage>
        <taxon>Eukaryota</taxon>
        <taxon>Sar</taxon>
        <taxon>Stramenopiles</taxon>
        <taxon>Oomycota</taxon>
        <taxon>Peronosporomycetes</taxon>
        <taxon>Peronosporales</taxon>
        <taxon>Peronosporaceae</taxon>
        <taxon>Phytophthora</taxon>
    </lineage>
</organism>
<accession>A0A3F2RCY4</accession>
<evidence type="ECO:0000313" key="6">
    <source>
        <dbReference type="EMBL" id="RLN53440.1"/>
    </source>
</evidence>
<comment type="subcellular location">
    <subcellularLocation>
        <location evidence="1 5">Secreted</location>
    </subcellularLocation>
</comment>
<protein>
    <recommendedName>
        <fullName evidence="5">RxLR effector protein</fullName>
    </recommendedName>
</protein>
<proteinExistence type="inferred from homology"/>
<evidence type="ECO:0000256" key="4">
    <source>
        <dbReference type="ARBA" id="ARBA00022729"/>
    </source>
</evidence>
<evidence type="ECO:0000256" key="3">
    <source>
        <dbReference type="ARBA" id="ARBA00022525"/>
    </source>
</evidence>
<evidence type="ECO:0000256" key="2">
    <source>
        <dbReference type="ARBA" id="ARBA00010400"/>
    </source>
</evidence>
<dbReference type="Proteomes" id="UP000277300">
    <property type="component" value="Unassembled WGS sequence"/>
</dbReference>
<evidence type="ECO:0000256" key="5">
    <source>
        <dbReference type="RuleBase" id="RU367124"/>
    </source>
</evidence>
<feature type="chain" id="PRO_5045002535" description="RxLR effector protein" evidence="5">
    <location>
        <begin position="23"/>
        <end position="189"/>
    </location>
</feature>
<dbReference type="Pfam" id="PF16810">
    <property type="entry name" value="RXLR"/>
    <property type="match status" value="1"/>
</dbReference>
<name>A0A3F2RCY4_9STRA</name>
<dbReference type="EMBL" id="MBDO02000619">
    <property type="protein sequence ID" value="RLN53440.1"/>
    <property type="molecule type" value="Genomic_DNA"/>
</dbReference>
<feature type="signal peptide" evidence="5">
    <location>
        <begin position="1"/>
        <end position="22"/>
    </location>
</feature>
<comment type="similarity">
    <text evidence="2 5">Belongs to the RxLR effector family.</text>
</comment>